<dbReference type="AlphaFoldDB" id="A0A0M6XMD7"/>
<dbReference type="GO" id="GO:0004373">
    <property type="term" value="F:alpha-1,4-glucan glucosyltransferase (UDP-glucose donor) activity"/>
    <property type="evidence" value="ECO:0007669"/>
    <property type="project" value="UniProtKB-EC"/>
</dbReference>
<evidence type="ECO:0000313" key="2">
    <source>
        <dbReference type="EMBL" id="CTQ31285.1"/>
    </source>
</evidence>
<reference evidence="2 3" key="1">
    <citation type="submission" date="2015-07" db="EMBL/GenBank/DDBJ databases">
        <authorList>
            <person name="Noorani M."/>
        </authorList>
    </citation>
    <scope>NUCLEOTIDE SEQUENCE [LARGE SCALE GENOMIC DNA]</scope>
    <source>
        <strain evidence="2 3">CECT 5088</strain>
    </source>
</reference>
<dbReference type="SUPFAM" id="SSF53756">
    <property type="entry name" value="UDP-Glycosyltransferase/glycogen phosphorylase"/>
    <property type="match status" value="1"/>
</dbReference>
<sequence>MRIALVAHIRHPIAPPFAGGMEAHSWHLARHLADRGHEVTVFASGDSASGMPAGVRIHAVLPVHYDAEFPWHRYHGTTVLTDHLDHAYARAARDLLRGRFDVIHNNGLHRFIPRLAASEGLPMVTSLHVPPFDVLRRAVHDSVAPWVRFTTTSQVQVRRWWPNGAPAEASVLSNGIDLADWPYVPQGDGSAVWCGRITPTKGTHLAAQAARLAGVPLTIFGTIEHRDYFEAEVRPHLSSAIRYGGHLAGPALAREVGKASALLFTPLWDEPFGLAAIEAMATGLPVACIDMGAVREVVGDTGTYAPPHDPEALAEALKAAIGMSRPACRARVEQHFSVQRMIDRAEDIYTEAIAGRPVRRPGRSFAPHELRIAPGARQLA</sequence>
<keyword evidence="2" id="KW-0328">Glycosyltransferase</keyword>
<dbReference type="Gene3D" id="3.40.50.2000">
    <property type="entry name" value="Glycogen Phosphorylase B"/>
    <property type="match status" value="2"/>
</dbReference>
<dbReference type="Pfam" id="PF13692">
    <property type="entry name" value="Glyco_trans_1_4"/>
    <property type="match status" value="1"/>
</dbReference>
<proteinExistence type="predicted"/>
<dbReference type="Pfam" id="PF13439">
    <property type="entry name" value="Glyco_transf_4"/>
    <property type="match status" value="1"/>
</dbReference>
<evidence type="ECO:0000313" key="3">
    <source>
        <dbReference type="Proteomes" id="UP000048908"/>
    </source>
</evidence>
<dbReference type="STRING" id="282197.SAMN04488517_101780"/>
<dbReference type="RefSeq" id="WP_055680798.1">
    <property type="nucleotide sequence ID" value="NZ_CXPG01000005.1"/>
</dbReference>
<keyword evidence="3" id="KW-1185">Reference proteome</keyword>
<dbReference type="Proteomes" id="UP000048908">
    <property type="component" value="Unassembled WGS sequence"/>
</dbReference>
<dbReference type="OrthoDB" id="9790710at2"/>
<keyword evidence="2" id="KW-0808">Transferase</keyword>
<protein>
    <submittedName>
        <fullName evidence="2">Glycogen synthase</fullName>
        <ecNumber evidence="2">2.4.1.11</ecNumber>
    </submittedName>
</protein>
<dbReference type="EC" id="2.4.1.11" evidence="2"/>
<accession>A0A0M6XMD7</accession>
<name>A0A0M6XMD7_9RHOB</name>
<dbReference type="PANTHER" id="PTHR12526:SF595">
    <property type="entry name" value="BLL5217 PROTEIN"/>
    <property type="match status" value="1"/>
</dbReference>
<evidence type="ECO:0000259" key="1">
    <source>
        <dbReference type="Pfam" id="PF13439"/>
    </source>
</evidence>
<gene>
    <name evidence="2" type="ORF">JAN5088_00039</name>
</gene>
<feature type="domain" description="Glycosyltransferase subfamily 4-like N-terminal" evidence="1">
    <location>
        <begin position="19"/>
        <end position="179"/>
    </location>
</feature>
<organism evidence="2 3">
    <name type="scientific">Jannaschia rubra</name>
    <dbReference type="NCBI Taxonomy" id="282197"/>
    <lineage>
        <taxon>Bacteria</taxon>
        <taxon>Pseudomonadati</taxon>
        <taxon>Pseudomonadota</taxon>
        <taxon>Alphaproteobacteria</taxon>
        <taxon>Rhodobacterales</taxon>
        <taxon>Roseobacteraceae</taxon>
        <taxon>Jannaschia</taxon>
    </lineage>
</organism>
<dbReference type="PANTHER" id="PTHR12526">
    <property type="entry name" value="GLYCOSYLTRANSFERASE"/>
    <property type="match status" value="1"/>
</dbReference>
<dbReference type="InterPro" id="IPR028098">
    <property type="entry name" value="Glyco_trans_4-like_N"/>
</dbReference>
<dbReference type="EMBL" id="CXPG01000005">
    <property type="protein sequence ID" value="CTQ31285.1"/>
    <property type="molecule type" value="Genomic_DNA"/>
</dbReference>